<dbReference type="GO" id="GO:0008233">
    <property type="term" value="F:peptidase activity"/>
    <property type="evidence" value="ECO:0007669"/>
    <property type="project" value="UniProtKB-KW"/>
</dbReference>
<evidence type="ECO:0000313" key="9">
    <source>
        <dbReference type="Proteomes" id="UP000261032"/>
    </source>
</evidence>
<dbReference type="GO" id="GO:0006508">
    <property type="term" value="P:proteolysis"/>
    <property type="evidence" value="ECO:0007669"/>
    <property type="project" value="UniProtKB-KW"/>
</dbReference>
<evidence type="ECO:0000256" key="4">
    <source>
        <dbReference type="ARBA" id="ARBA00022692"/>
    </source>
</evidence>
<comment type="caution">
    <text evidence="8">The sequence shown here is derived from an EMBL/GenBank/DDBJ whole genome shotgun (WGS) entry which is preliminary data.</text>
</comment>
<dbReference type="Proteomes" id="UP000261032">
    <property type="component" value="Unassembled WGS sequence"/>
</dbReference>
<evidence type="ECO:0000256" key="2">
    <source>
        <dbReference type="ARBA" id="ARBA00022654"/>
    </source>
</evidence>
<dbReference type="GO" id="GO:0009372">
    <property type="term" value="P:quorum sensing"/>
    <property type="evidence" value="ECO:0007669"/>
    <property type="project" value="UniProtKB-KW"/>
</dbReference>
<name>A0A3E3E9R1_9FIRM</name>
<evidence type="ECO:0000313" key="8">
    <source>
        <dbReference type="EMBL" id="RGD79711.1"/>
    </source>
</evidence>
<keyword evidence="7" id="KW-0472">Membrane</keyword>
<accession>A0A3E3E9R1</accession>
<keyword evidence="4" id="KW-0812">Transmembrane</keyword>
<keyword evidence="2" id="KW-0673">Quorum sensing</keyword>
<protein>
    <recommendedName>
        <fullName evidence="10">Accessory gene regulator protein</fullName>
    </recommendedName>
</protein>
<dbReference type="Pfam" id="PF04647">
    <property type="entry name" value="AgrB"/>
    <property type="match status" value="1"/>
</dbReference>
<evidence type="ECO:0000256" key="7">
    <source>
        <dbReference type="ARBA" id="ARBA00023136"/>
    </source>
</evidence>
<evidence type="ECO:0000256" key="5">
    <source>
        <dbReference type="ARBA" id="ARBA00022801"/>
    </source>
</evidence>
<keyword evidence="1" id="KW-1003">Cell membrane</keyword>
<reference evidence="8 9" key="1">
    <citation type="submission" date="2018-08" db="EMBL/GenBank/DDBJ databases">
        <title>A genome reference for cultivated species of the human gut microbiota.</title>
        <authorList>
            <person name="Zou Y."/>
            <person name="Xue W."/>
            <person name="Luo G."/>
        </authorList>
    </citation>
    <scope>NUCLEOTIDE SEQUENCE [LARGE SCALE GENOMIC DNA]</scope>
    <source>
        <strain evidence="8 9">OM06-4</strain>
    </source>
</reference>
<dbReference type="RefSeq" id="WP_008792334.1">
    <property type="nucleotide sequence ID" value="NZ_AP031443.1"/>
</dbReference>
<proteinExistence type="predicted"/>
<dbReference type="EMBL" id="QUSL01000034">
    <property type="protein sequence ID" value="RGD79711.1"/>
    <property type="molecule type" value="Genomic_DNA"/>
</dbReference>
<keyword evidence="6" id="KW-1133">Transmembrane helix</keyword>
<evidence type="ECO:0000256" key="3">
    <source>
        <dbReference type="ARBA" id="ARBA00022670"/>
    </source>
</evidence>
<keyword evidence="3" id="KW-0645">Protease</keyword>
<evidence type="ECO:0008006" key="10">
    <source>
        <dbReference type="Google" id="ProtNLM"/>
    </source>
</evidence>
<dbReference type="InterPro" id="IPR006741">
    <property type="entry name" value="AgrB"/>
</dbReference>
<dbReference type="SMART" id="SM00793">
    <property type="entry name" value="AgrB"/>
    <property type="match status" value="1"/>
</dbReference>
<dbReference type="GO" id="GO:0016020">
    <property type="term" value="C:membrane"/>
    <property type="evidence" value="ECO:0007669"/>
    <property type="project" value="InterPro"/>
</dbReference>
<organism evidence="8 9">
    <name type="scientific">Thomasclavelia ramosa</name>
    <dbReference type="NCBI Taxonomy" id="1547"/>
    <lineage>
        <taxon>Bacteria</taxon>
        <taxon>Bacillati</taxon>
        <taxon>Bacillota</taxon>
        <taxon>Erysipelotrichia</taxon>
        <taxon>Erysipelotrichales</taxon>
        <taxon>Coprobacillaceae</taxon>
        <taxon>Thomasclavelia</taxon>
    </lineage>
</organism>
<evidence type="ECO:0000256" key="6">
    <source>
        <dbReference type="ARBA" id="ARBA00022989"/>
    </source>
</evidence>
<dbReference type="AlphaFoldDB" id="A0A3E3E9R1"/>
<keyword evidence="5" id="KW-0378">Hydrolase</keyword>
<gene>
    <name evidence="8" type="ORF">DXB93_15805</name>
</gene>
<sequence length="184" mass="21360">MKRFCEKISRFLLDVDNVTEDEIDEVRFGIELILTQMILFFLLLAIGIFRNMVLETIIFIIALVGLRTFVDGYHADSFYRCMFLTTLLYLGTLYFADFENSYLLIMAILIAAKAFMWQENHEARNVKISKLIFWGCLAVIGLIYPIEPRLSMIIGFTLFFTGVSMEVKKHGYKEKSSFISEKSI</sequence>
<evidence type="ECO:0000256" key="1">
    <source>
        <dbReference type="ARBA" id="ARBA00022475"/>
    </source>
</evidence>